<comment type="caution">
    <text evidence="1">The sequence shown here is derived from an EMBL/GenBank/DDBJ whole genome shotgun (WGS) entry which is preliminary data.</text>
</comment>
<reference evidence="2" key="1">
    <citation type="journal article" date="2019" name="Int. J. Syst. Evol. Microbiol.">
        <title>The Global Catalogue of Microorganisms (GCM) 10K type strain sequencing project: providing services to taxonomists for standard genome sequencing and annotation.</title>
        <authorList>
            <consortium name="The Broad Institute Genomics Platform"/>
            <consortium name="The Broad Institute Genome Sequencing Center for Infectious Disease"/>
            <person name="Wu L."/>
            <person name="Ma J."/>
        </authorList>
    </citation>
    <scope>NUCLEOTIDE SEQUENCE [LARGE SCALE GENOMIC DNA]</scope>
    <source>
        <strain evidence="2">JCM 17933</strain>
    </source>
</reference>
<gene>
    <name evidence="1" type="ORF">GCM10023191_076110</name>
</gene>
<dbReference type="InterPro" id="IPR028965">
    <property type="entry name" value="Imm7"/>
</dbReference>
<name>A0ABP8QW50_9ACTN</name>
<evidence type="ECO:0000313" key="2">
    <source>
        <dbReference type="Proteomes" id="UP001500503"/>
    </source>
</evidence>
<dbReference type="Pfam" id="PF15585">
    <property type="entry name" value="Imm7"/>
    <property type="match status" value="1"/>
</dbReference>
<dbReference type="RefSeq" id="WP_345472287.1">
    <property type="nucleotide sequence ID" value="NZ_BAABHF010000046.1"/>
</dbReference>
<accession>A0ABP8QW50</accession>
<dbReference type="EMBL" id="BAABHF010000046">
    <property type="protein sequence ID" value="GAA4511643.1"/>
    <property type="molecule type" value="Genomic_DNA"/>
</dbReference>
<sequence>MFEYHGWVRIRETAGLDDDDARLRSQVEDIRRLLADLGEYGLLDLRWMNGFPFLHVAGVPNHRGEWGVRIIDLFRRVGEIAPGSFGLLHVWDDEDAEHANVFRVFRLVRGTLTEHADALLSPLMPTVEDAEHSDGTAS</sequence>
<organism evidence="1 2">
    <name type="scientific">Actinoallomurus oryzae</name>
    <dbReference type="NCBI Taxonomy" id="502180"/>
    <lineage>
        <taxon>Bacteria</taxon>
        <taxon>Bacillati</taxon>
        <taxon>Actinomycetota</taxon>
        <taxon>Actinomycetes</taxon>
        <taxon>Streptosporangiales</taxon>
        <taxon>Thermomonosporaceae</taxon>
        <taxon>Actinoallomurus</taxon>
    </lineage>
</organism>
<dbReference type="Proteomes" id="UP001500503">
    <property type="component" value="Unassembled WGS sequence"/>
</dbReference>
<proteinExistence type="predicted"/>
<keyword evidence="2" id="KW-1185">Reference proteome</keyword>
<evidence type="ECO:0000313" key="1">
    <source>
        <dbReference type="EMBL" id="GAA4511643.1"/>
    </source>
</evidence>
<protein>
    <submittedName>
        <fullName evidence="1">Immunity 7 family protein</fullName>
    </submittedName>
</protein>